<dbReference type="PANTHER" id="PTHR12086">
    <property type="entry name" value="EF-HAND DOMAIN C-TERMINAL CONTAINING PROTEIN"/>
    <property type="match status" value="1"/>
</dbReference>
<protein>
    <recommendedName>
        <fullName evidence="7">DM10 domain-containing protein</fullName>
    </recommendedName>
</protein>
<dbReference type="Proteomes" id="UP000823046">
    <property type="component" value="Unassembled WGS sequence"/>
</dbReference>
<feature type="domain" description="DM10" evidence="7">
    <location>
        <begin position="18"/>
        <end position="123"/>
    </location>
</feature>
<reference evidence="8 9" key="1">
    <citation type="journal article" date="2020" name="bioRxiv">
        <title>Metabolic contributions of an alphaproteobacterial endosymbiont in the apicomplexan Cardiosporidium cionae.</title>
        <authorList>
            <person name="Hunter E.S."/>
            <person name="Paight C.J."/>
            <person name="Lane C.E."/>
        </authorList>
    </citation>
    <scope>NUCLEOTIDE SEQUENCE [LARGE SCALE GENOMIC DNA]</scope>
    <source>
        <strain evidence="8">ESH_2018</strain>
    </source>
</reference>
<evidence type="ECO:0000313" key="8">
    <source>
        <dbReference type="EMBL" id="KAF8820674.1"/>
    </source>
</evidence>
<dbReference type="InterPro" id="IPR006602">
    <property type="entry name" value="DM10_dom"/>
</dbReference>
<comment type="subcellular location">
    <subcellularLocation>
        <location evidence="1">Cell projection</location>
        <location evidence="1">Cilium</location>
    </subcellularLocation>
    <subcellularLocation>
        <location evidence="2">Cytoplasm</location>
        <location evidence="2">Cytoskeleton</location>
    </subcellularLocation>
</comment>
<dbReference type="SMART" id="SM00676">
    <property type="entry name" value="DM10"/>
    <property type="match status" value="1"/>
</dbReference>
<evidence type="ECO:0000256" key="2">
    <source>
        <dbReference type="ARBA" id="ARBA00004245"/>
    </source>
</evidence>
<dbReference type="Pfam" id="PF06565">
    <property type="entry name" value="DM10_dom"/>
    <property type="match status" value="2"/>
</dbReference>
<feature type="domain" description="DM10" evidence="7">
    <location>
        <begin position="180"/>
        <end position="284"/>
    </location>
</feature>
<gene>
    <name evidence="8" type="ORF">IE077_002938</name>
</gene>
<comment type="caution">
    <text evidence="8">The sequence shown here is derived from an EMBL/GenBank/DDBJ whole genome shotgun (WGS) entry which is preliminary data.</text>
</comment>
<dbReference type="PANTHER" id="PTHR12086:SF12">
    <property type="entry name" value="EF-HAND DOMAIN-CONTAINING FAMILY MEMBER B"/>
    <property type="match status" value="1"/>
</dbReference>
<keyword evidence="3" id="KW-0963">Cytoplasm</keyword>
<evidence type="ECO:0000256" key="1">
    <source>
        <dbReference type="ARBA" id="ARBA00004138"/>
    </source>
</evidence>
<feature type="non-terminal residue" evidence="8">
    <location>
        <position position="1"/>
    </location>
</feature>
<keyword evidence="9" id="KW-1185">Reference proteome</keyword>
<keyword evidence="4" id="KW-0677">Repeat</keyword>
<evidence type="ECO:0000256" key="6">
    <source>
        <dbReference type="ARBA" id="ARBA00023273"/>
    </source>
</evidence>
<dbReference type="InterPro" id="IPR040193">
    <property type="entry name" value="EFHC1/EFHC2/EFHB"/>
</dbReference>
<evidence type="ECO:0000256" key="4">
    <source>
        <dbReference type="ARBA" id="ARBA00022737"/>
    </source>
</evidence>
<proteinExistence type="predicted"/>
<feature type="non-terminal residue" evidence="8">
    <location>
        <position position="317"/>
    </location>
</feature>
<accession>A0ABQ7J9K3</accession>
<dbReference type="EMBL" id="JADAQX010000330">
    <property type="protein sequence ID" value="KAF8820674.1"/>
    <property type="molecule type" value="Genomic_DNA"/>
</dbReference>
<evidence type="ECO:0000256" key="5">
    <source>
        <dbReference type="ARBA" id="ARBA00023212"/>
    </source>
</evidence>
<keyword evidence="6" id="KW-0966">Cell projection</keyword>
<evidence type="ECO:0000313" key="9">
    <source>
        <dbReference type="Proteomes" id="UP000823046"/>
    </source>
</evidence>
<keyword evidence="5" id="KW-0206">Cytoskeleton</keyword>
<evidence type="ECO:0000256" key="3">
    <source>
        <dbReference type="ARBA" id="ARBA00022490"/>
    </source>
</evidence>
<sequence>LPTISQVKQQSKLEDNEEDQVCCFFARTPEQREFVLLFYPKDETLEIREILRSQQHEMCFRKFLRRQKIIKGENLVKWPGHDMVEPYLSILDFQVPAEMKILNQYYFIYDTNDDTRQFFKNNLDISLHPKELHAETDIQIIEKAKPGDCINTFDIEVTQNNENTMALPLEMHSLSHKNEEEKMLCFEALLLNPEFDNTRSLFIIIFYLSDDTLSVIERRNIDISFEEATYLPRGKYINAATEKNFNSSNFFLGNILRVCGQDFSLSKEITRKDESEVEILDKNGNDNTVNEAITKLYSAIANIEEEQFSNDVQIPYH</sequence>
<dbReference type="Gene3D" id="2.30.29.170">
    <property type="match status" value="2"/>
</dbReference>
<evidence type="ECO:0000259" key="7">
    <source>
        <dbReference type="PROSITE" id="PS51336"/>
    </source>
</evidence>
<name>A0ABQ7J9K3_9APIC</name>
<dbReference type="PROSITE" id="PS51336">
    <property type="entry name" value="DM10"/>
    <property type="match status" value="2"/>
</dbReference>
<organism evidence="8 9">
    <name type="scientific">Cardiosporidium cionae</name>
    <dbReference type="NCBI Taxonomy" id="476202"/>
    <lineage>
        <taxon>Eukaryota</taxon>
        <taxon>Sar</taxon>
        <taxon>Alveolata</taxon>
        <taxon>Apicomplexa</taxon>
        <taxon>Aconoidasida</taxon>
        <taxon>Nephromycida</taxon>
        <taxon>Cardiosporidium</taxon>
    </lineage>
</organism>